<gene>
    <name evidence="1" type="ORF">NCTC11862_01142</name>
</gene>
<evidence type="ECO:0008006" key="3">
    <source>
        <dbReference type="Google" id="ProtNLM"/>
    </source>
</evidence>
<dbReference type="Proteomes" id="UP000254467">
    <property type="component" value="Unassembled WGS sequence"/>
</dbReference>
<evidence type="ECO:0000313" key="1">
    <source>
        <dbReference type="EMBL" id="STC69357.1"/>
    </source>
</evidence>
<reference evidence="1 2" key="1">
    <citation type="submission" date="2018-06" db="EMBL/GenBank/DDBJ databases">
        <authorList>
            <consortium name="Pathogen Informatics"/>
            <person name="Doyle S."/>
        </authorList>
    </citation>
    <scope>NUCLEOTIDE SEQUENCE [LARGE SCALE GENOMIC DNA]</scope>
    <source>
        <strain evidence="1 2">NCTC11862</strain>
    </source>
</reference>
<dbReference type="RefSeq" id="WP_018582487.1">
    <property type="nucleotide sequence ID" value="NZ_LDYD01000006.1"/>
</dbReference>
<name>A0A376CMC3_9CORY</name>
<keyword evidence="2" id="KW-1185">Reference proteome</keyword>
<accession>A0A376CMC3</accession>
<evidence type="ECO:0000313" key="2">
    <source>
        <dbReference type="Proteomes" id="UP000254467"/>
    </source>
</evidence>
<proteinExistence type="predicted"/>
<protein>
    <recommendedName>
        <fullName evidence="3">Maltokinase N-terminal cap domain-containing protein</fullName>
    </recommendedName>
</protein>
<dbReference type="AlphaFoldDB" id="A0A376CMC3"/>
<sequence length="208" mass="22932">MSGVAEIYDVELDPTKESIVAHFGAIQDLLGSYRFVDPDGKVGIEIHIGHDMERRLMQFATVYTETDEAPEALFTATEHPVLGTRYVAPLTSNAVAVREVIRVILEADNGAEYSNGSGPAVDVRGSGTEEELSSVGAVKISEYTRQRAVGTVLIDDKPRSFLLRIPNLLVPGREIARGHTTSRMRLTGWPPENPEDKRVLAELSWMDR</sequence>
<organism evidence="1 2">
    <name type="scientific">Corynebacterium pilosum</name>
    <dbReference type="NCBI Taxonomy" id="35756"/>
    <lineage>
        <taxon>Bacteria</taxon>
        <taxon>Bacillati</taxon>
        <taxon>Actinomycetota</taxon>
        <taxon>Actinomycetes</taxon>
        <taxon>Mycobacteriales</taxon>
        <taxon>Corynebacteriaceae</taxon>
        <taxon>Corynebacterium</taxon>
    </lineage>
</organism>
<dbReference type="NCBIfam" id="NF047743">
    <property type="entry name" value="CG0192_fam"/>
    <property type="match status" value="1"/>
</dbReference>
<dbReference type="STRING" id="35756.GCA_001044155_01136"/>
<dbReference type="EMBL" id="UFXQ01000001">
    <property type="protein sequence ID" value="STC69357.1"/>
    <property type="molecule type" value="Genomic_DNA"/>
</dbReference>
<dbReference type="OrthoDB" id="3787729at2"/>